<dbReference type="SUPFAM" id="SSF53756">
    <property type="entry name" value="UDP-Glycosyltransferase/glycogen phosphorylase"/>
    <property type="match status" value="1"/>
</dbReference>
<dbReference type="Proteomes" id="UP001060336">
    <property type="component" value="Chromosome"/>
</dbReference>
<protein>
    <recommendedName>
        <fullName evidence="3">Surface carbohydrate biosynthesis protein</fullName>
    </recommendedName>
</protein>
<sequence>MSVSRILYLPIEEAVRDLDARILLALRAVDAGWQVVFGQQWLLVRNLRAMPAGVIYFKGANRIQSSWMQEATRTGNLVIACDEEATVLARPDILKRNVNDEALQLVHAFFAQGRHQRDVLSQLYPQFASKIRMSGSTRFDLLRPQYLQPRLERAKALKEQYGDFILINTNFGYANSNWGSPEDFEKILENVGIADFSREEDRQMVKDRYDFEKSTMDAFMSLIPRLAERFPDQSFVIRPHPAEDSAIWEELINDKVKNAHAIFEGSVIDWILASKLLIQNSCTTGIEAAFMKCPCVSYAIGDHPFLDVYTSNRVSNIIFDENTLIDVVDQVCKGNPEKVAQYFLKGGDFAEYFHLEDKRLACDVLFEQIVEIVSGRLDESGRWEKRDGYLESYPRQKWQVNKFDKSLGQMVKDVSRIADGNKFAHPGEMRLENVADSLFLLTRPD</sequence>
<dbReference type="InterPro" id="IPR030906">
    <property type="entry name" value="Surf_polysacc"/>
</dbReference>
<dbReference type="Gene3D" id="3.40.50.12580">
    <property type="match status" value="1"/>
</dbReference>
<dbReference type="RefSeq" id="WP_257766860.1">
    <property type="nucleotide sequence ID" value="NZ_CP102480.1"/>
</dbReference>
<organism evidence="1 2">
    <name type="scientific">Nisaea acidiphila</name>
    <dbReference type="NCBI Taxonomy" id="1862145"/>
    <lineage>
        <taxon>Bacteria</taxon>
        <taxon>Pseudomonadati</taxon>
        <taxon>Pseudomonadota</taxon>
        <taxon>Alphaproteobacteria</taxon>
        <taxon>Rhodospirillales</taxon>
        <taxon>Thalassobaculaceae</taxon>
        <taxon>Nisaea</taxon>
    </lineage>
</organism>
<gene>
    <name evidence="1" type="ORF">NUH88_13115</name>
</gene>
<reference evidence="1" key="1">
    <citation type="submission" date="2022-08" db="EMBL/GenBank/DDBJ databases">
        <title>Nisaea acidiphila sp. nov., isolated from a marine algal debris and emended description of the genus Nisaea Urios et al. 2008.</title>
        <authorList>
            <person name="Kwon K."/>
        </authorList>
    </citation>
    <scope>NUCLEOTIDE SEQUENCE</scope>
    <source>
        <strain evidence="1">MEBiC11861</strain>
    </source>
</reference>
<name>A0A9J7ALK1_9PROT</name>
<dbReference type="InterPro" id="IPR043148">
    <property type="entry name" value="TagF_C"/>
</dbReference>
<dbReference type="NCBIfam" id="TIGR04396">
    <property type="entry name" value="surf_polysacc"/>
    <property type="match status" value="1"/>
</dbReference>
<dbReference type="AlphaFoldDB" id="A0A9J7ALK1"/>
<dbReference type="KEGG" id="naci:NUH88_13115"/>
<evidence type="ECO:0000313" key="1">
    <source>
        <dbReference type="EMBL" id="UUX48352.1"/>
    </source>
</evidence>
<dbReference type="EMBL" id="CP102480">
    <property type="protein sequence ID" value="UUX48352.1"/>
    <property type="molecule type" value="Genomic_DNA"/>
</dbReference>
<keyword evidence="2" id="KW-1185">Reference proteome</keyword>
<accession>A0A9J7ALK1</accession>
<evidence type="ECO:0008006" key="3">
    <source>
        <dbReference type="Google" id="ProtNLM"/>
    </source>
</evidence>
<proteinExistence type="predicted"/>
<evidence type="ECO:0000313" key="2">
    <source>
        <dbReference type="Proteomes" id="UP001060336"/>
    </source>
</evidence>